<reference evidence="4 5" key="1">
    <citation type="journal article" date="2019" name="Appl. Environ. Microbiol.">
        <title>Genetic determinants of hydroxycinnamic acid metabolism in heterofermentative lactobacilli.</title>
        <authorList>
            <person name="Gaur G."/>
            <person name="Oh J.H."/>
            <person name="Filannino P."/>
            <person name="Gobbetti M."/>
            <person name="van Pijkeren J.P."/>
            <person name="Ganzle M.G."/>
        </authorList>
    </citation>
    <scope>NUCLEOTIDE SEQUENCE [LARGE SCALE GENOMIC DNA]</scope>
    <source>
        <strain evidence="4 5">FUA3583</strain>
    </source>
</reference>
<dbReference type="InterPro" id="IPR009057">
    <property type="entry name" value="Homeodomain-like_sf"/>
</dbReference>
<dbReference type="PANTHER" id="PTHR30055:SF222">
    <property type="entry name" value="REGULATORY PROTEIN"/>
    <property type="match status" value="1"/>
</dbReference>
<dbReference type="Proteomes" id="UP000480570">
    <property type="component" value="Unassembled WGS sequence"/>
</dbReference>
<evidence type="ECO:0000256" key="1">
    <source>
        <dbReference type="ARBA" id="ARBA00023125"/>
    </source>
</evidence>
<name>A0A7C9J1R3_9LACO</name>
<evidence type="ECO:0000313" key="5">
    <source>
        <dbReference type="Proteomes" id="UP000480570"/>
    </source>
</evidence>
<feature type="DNA-binding region" description="H-T-H motif" evidence="2">
    <location>
        <begin position="63"/>
        <end position="82"/>
    </location>
</feature>
<dbReference type="PRINTS" id="PR00455">
    <property type="entry name" value="HTHTETR"/>
</dbReference>
<sequence length="234" mass="26063">MTDIMLIKHVGGLEMASTNNESTNFLAFYTAALQDNSTITPKQRQILAAGLALFSERGFDNTSSADIAERAGVAEGTVYKRFRNKTELMLAVLTPLISSAFPAAANEFETQALTVTYPDLHHFIGTVVENRLKFIQTNFREIKILVGQLLYNKAFSDQIKVIFAKSISTETNAAVKDLQSRHLIVDWPLSYIIGFMVSSVFAYLGKLILNPENDISLKTEIDYTVKFLEKGLQP</sequence>
<organism evidence="4 5">
    <name type="scientific">Furfurilactobacillus rossiae</name>
    <dbReference type="NCBI Taxonomy" id="231049"/>
    <lineage>
        <taxon>Bacteria</taxon>
        <taxon>Bacillati</taxon>
        <taxon>Bacillota</taxon>
        <taxon>Bacilli</taxon>
        <taxon>Lactobacillales</taxon>
        <taxon>Lactobacillaceae</taxon>
        <taxon>Furfurilactobacillus</taxon>
    </lineage>
</organism>
<dbReference type="AlphaFoldDB" id="A0A7C9J1R3"/>
<dbReference type="Pfam" id="PF00440">
    <property type="entry name" value="TetR_N"/>
    <property type="match status" value="1"/>
</dbReference>
<dbReference type="SUPFAM" id="SSF46689">
    <property type="entry name" value="Homeodomain-like"/>
    <property type="match status" value="1"/>
</dbReference>
<dbReference type="GO" id="GO:0006355">
    <property type="term" value="P:regulation of DNA-templated transcription"/>
    <property type="evidence" value="ECO:0007669"/>
    <property type="project" value="UniProtKB-ARBA"/>
</dbReference>
<dbReference type="Gene3D" id="1.10.357.10">
    <property type="entry name" value="Tetracycline Repressor, domain 2"/>
    <property type="match status" value="1"/>
</dbReference>
<comment type="caution">
    <text evidence="4">The sequence shown here is derived from an EMBL/GenBank/DDBJ whole genome shotgun (WGS) entry which is preliminary data.</text>
</comment>
<feature type="domain" description="HTH tetR-type" evidence="3">
    <location>
        <begin position="40"/>
        <end position="100"/>
    </location>
</feature>
<dbReference type="GO" id="GO:0003677">
    <property type="term" value="F:DNA binding"/>
    <property type="evidence" value="ECO:0007669"/>
    <property type="project" value="UniProtKB-UniRule"/>
</dbReference>
<accession>A0A7C9J1R3</accession>
<dbReference type="PROSITE" id="PS50977">
    <property type="entry name" value="HTH_TETR_2"/>
    <property type="match status" value="1"/>
</dbReference>
<dbReference type="EMBL" id="WEZT01000018">
    <property type="protein sequence ID" value="MYV05875.1"/>
    <property type="molecule type" value="Genomic_DNA"/>
</dbReference>
<dbReference type="InterPro" id="IPR001647">
    <property type="entry name" value="HTH_TetR"/>
</dbReference>
<dbReference type="InterPro" id="IPR050109">
    <property type="entry name" value="HTH-type_TetR-like_transc_reg"/>
</dbReference>
<protein>
    <submittedName>
        <fullName evidence="4">TetR family transcriptional regulator</fullName>
    </submittedName>
</protein>
<evidence type="ECO:0000259" key="3">
    <source>
        <dbReference type="PROSITE" id="PS50977"/>
    </source>
</evidence>
<evidence type="ECO:0000256" key="2">
    <source>
        <dbReference type="PROSITE-ProRule" id="PRU00335"/>
    </source>
</evidence>
<gene>
    <name evidence="4" type="ORF">GB992_08510</name>
</gene>
<keyword evidence="1 2" id="KW-0238">DNA-binding</keyword>
<evidence type="ECO:0000313" key="4">
    <source>
        <dbReference type="EMBL" id="MYV05875.1"/>
    </source>
</evidence>
<dbReference type="PANTHER" id="PTHR30055">
    <property type="entry name" value="HTH-TYPE TRANSCRIPTIONAL REGULATOR RUTR"/>
    <property type="match status" value="1"/>
</dbReference>
<proteinExistence type="predicted"/>